<evidence type="ECO:0000313" key="1">
    <source>
        <dbReference type="EMBL" id="TFK26866.1"/>
    </source>
</evidence>
<sequence length="197" mass="22446">MVMALGSSMAMRKVKVIIRFLKKGTSSYSSSSFVVVLTLEPQLSERVTLKEGNIEIRRIFREYFVGREDEGAAQRYGHPVQKSRECFMHFRCVRRMWRRADFETPTFRRGLVLPDSGPKLHIAVVAEWLDRGGVDAPTTLHCAGNYSKLFAKLRWRRRWQEIELVHEGNEQGDNGGIAAVLSAVVDSRFFKAGSIPV</sequence>
<dbReference type="Proteomes" id="UP000307440">
    <property type="component" value="Unassembled WGS sequence"/>
</dbReference>
<proteinExistence type="predicted"/>
<protein>
    <submittedName>
        <fullName evidence="1">Uncharacterized protein</fullName>
    </submittedName>
</protein>
<reference evidence="1 2" key="1">
    <citation type="journal article" date="2019" name="Nat. Ecol. Evol.">
        <title>Megaphylogeny resolves global patterns of mushroom evolution.</title>
        <authorList>
            <person name="Varga T."/>
            <person name="Krizsan K."/>
            <person name="Foldi C."/>
            <person name="Dima B."/>
            <person name="Sanchez-Garcia M."/>
            <person name="Sanchez-Ramirez S."/>
            <person name="Szollosi G.J."/>
            <person name="Szarkandi J.G."/>
            <person name="Papp V."/>
            <person name="Albert L."/>
            <person name="Andreopoulos W."/>
            <person name="Angelini C."/>
            <person name="Antonin V."/>
            <person name="Barry K.W."/>
            <person name="Bougher N.L."/>
            <person name="Buchanan P."/>
            <person name="Buyck B."/>
            <person name="Bense V."/>
            <person name="Catcheside P."/>
            <person name="Chovatia M."/>
            <person name="Cooper J."/>
            <person name="Damon W."/>
            <person name="Desjardin D."/>
            <person name="Finy P."/>
            <person name="Geml J."/>
            <person name="Haridas S."/>
            <person name="Hughes K."/>
            <person name="Justo A."/>
            <person name="Karasinski D."/>
            <person name="Kautmanova I."/>
            <person name="Kiss B."/>
            <person name="Kocsube S."/>
            <person name="Kotiranta H."/>
            <person name="LaButti K.M."/>
            <person name="Lechner B.E."/>
            <person name="Liimatainen K."/>
            <person name="Lipzen A."/>
            <person name="Lukacs Z."/>
            <person name="Mihaltcheva S."/>
            <person name="Morgado L.N."/>
            <person name="Niskanen T."/>
            <person name="Noordeloos M.E."/>
            <person name="Ohm R.A."/>
            <person name="Ortiz-Santana B."/>
            <person name="Ovrebo C."/>
            <person name="Racz N."/>
            <person name="Riley R."/>
            <person name="Savchenko A."/>
            <person name="Shiryaev A."/>
            <person name="Soop K."/>
            <person name="Spirin V."/>
            <person name="Szebenyi C."/>
            <person name="Tomsovsky M."/>
            <person name="Tulloss R.E."/>
            <person name="Uehling J."/>
            <person name="Grigoriev I.V."/>
            <person name="Vagvolgyi C."/>
            <person name="Papp T."/>
            <person name="Martin F.M."/>
            <person name="Miettinen O."/>
            <person name="Hibbett D.S."/>
            <person name="Nagy L.G."/>
        </authorList>
    </citation>
    <scope>NUCLEOTIDE SEQUENCE [LARGE SCALE GENOMIC DNA]</scope>
    <source>
        <strain evidence="1 2">CBS 121175</strain>
    </source>
</reference>
<name>A0A5C3L3X7_COPMA</name>
<keyword evidence="2" id="KW-1185">Reference proteome</keyword>
<accession>A0A5C3L3X7</accession>
<dbReference type="EMBL" id="ML210170">
    <property type="protein sequence ID" value="TFK26866.1"/>
    <property type="molecule type" value="Genomic_DNA"/>
</dbReference>
<evidence type="ECO:0000313" key="2">
    <source>
        <dbReference type="Proteomes" id="UP000307440"/>
    </source>
</evidence>
<gene>
    <name evidence="1" type="ORF">FA15DRAFT_654050</name>
</gene>
<dbReference type="AlphaFoldDB" id="A0A5C3L3X7"/>
<organism evidence="1 2">
    <name type="scientific">Coprinopsis marcescibilis</name>
    <name type="common">Agaric fungus</name>
    <name type="synonym">Psathyrella marcescibilis</name>
    <dbReference type="NCBI Taxonomy" id="230819"/>
    <lineage>
        <taxon>Eukaryota</taxon>
        <taxon>Fungi</taxon>
        <taxon>Dikarya</taxon>
        <taxon>Basidiomycota</taxon>
        <taxon>Agaricomycotina</taxon>
        <taxon>Agaricomycetes</taxon>
        <taxon>Agaricomycetidae</taxon>
        <taxon>Agaricales</taxon>
        <taxon>Agaricineae</taxon>
        <taxon>Psathyrellaceae</taxon>
        <taxon>Coprinopsis</taxon>
    </lineage>
</organism>